<feature type="compositionally biased region" description="Polar residues" evidence="1">
    <location>
        <begin position="118"/>
        <end position="138"/>
    </location>
</feature>
<dbReference type="Pfam" id="PF09588">
    <property type="entry name" value="YqaJ"/>
    <property type="match status" value="1"/>
</dbReference>
<dbReference type="SUPFAM" id="SSF52980">
    <property type="entry name" value="Restriction endonuclease-like"/>
    <property type="match status" value="1"/>
</dbReference>
<dbReference type="InterPro" id="IPR019080">
    <property type="entry name" value="YqaJ_viral_recombinase"/>
</dbReference>
<dbReference type="GO" id="GO:0006281">
    <property type="term" value="P:DNA repair"/>
    <property type="evidence" value="ECO:0007669"/>
    <property type="project" value="UniProtKB-ARBA"/>
</dbReference>
<dbReference type="InterPro" id="IPR051703">
    <property type="entry name" value="NF-kappa-B_Signaling_Reg"/>
</dbReference>
<keyword evidence="4" id="KW-1185">Reference proteome</keyword>
<comment type="caution">
    <text evidence="3">The sequence shown here is derived from an EMBL/GenBank/DDBJ whole genome shotgun (WGS) entry which is preliminary data.</text>
</comment>
<dbReference type="EMBL" id="JAECZO010000001">
    <property type="protein sequence ID" value="KAK7199759.1"/>
    <property type="molecule type" value="Genomic_DNA"/>
</dbReference>
<dbReference type="Proteomes" id="UP001430356">
    <property type="component" value="Unassembled WGS sequence"/>
</dbReference>
<dbReference type="InterPro" id="IPR011604">
    <property type="entry name" value="PDDEXK-like_dom_sf"/>
</dbReference>
<evidence type="ECO:0000256" key="1">
    <source>
        <dbReference type="SAM" id="MobiDB-lite"/>
    </source>
</evidence>
<reference evidence="3 4" key="1">
    <citation type="journal article" date="2021" name="MBio">
        <title>A New Model Trypanosomatid, Novymonas esmeraldas: Genomic Perception of Its 'Candidatus Pandoraea novymonadis' Endosymbiont.</title>
        <authorList>
            <person name="Zakharova A."/>
            <person name="Saura A."/>
            <person name="Butenko A."/>
            <person name="Podesvova L."/>
            <person name="Warmusova S."/>
            <person name="Kostygov A.Y."/>
            <person name="Nenarokova A."/>
            <person name="Lukes J."/>
            <person name="Opperdoes F.R."/>
            <person name="Yurchenko V."/>
        </authorList>
    </citation>
    <scope>NUCLEOTIDE SEQUENCE [LARGE SCALE GENOMIC DNA]</scope>
    <source>
        <strain evidence="3 4">E262AT.01</strain>
    </source>
</reference>
<dbReference type="CDD" id="cd22343">
    <property type="entry name" value="PDDEXK_lambda_exonuclease-like"/>
    <property type="match status" value="1"/>
</dbReference>
<dbReference type="PANTHER" id="PTHR46609">
    <property type="entry name" value="EXONUCLEASE, PHAGE-TYPE/RECB, C-TERMINAL DOMAIN-CONTAINING PROTEIN"/>
    <property type="match status" value="1"/>
</dbReference>
<evidence type="ECO:0000313" key="3">
    <source>
        <dbReference type="EMBL" id="KAK7199759.1"/>
    </source>
</evidence>
<evidence type="ECO:0000313" key="4">
    <source>
        <dbReference type="Proteomes" id="UP001430356"/>
    </source>
</evidence>
<dbReference type="AlphaFoldDB" id="A0AAW0F2B6"/>
<accession>A0AAW0F2B6</accession>
<sequence>MAQHPEKLRWRDAHPYGLSASQFGMALGFCGRVSDYVHYLRNIVGTEHEFKGNTFTEHGIRTEPKSRALYELLTGCRVDDGGFFVTADRILGCSPDGQVRYDATEPPIEERGALASPASETAATLSAPSSRLGSGGSSACSVRIPFKSQHRARSSTAGGAGSGGLSALCSHSSAVAMQSGDSLSRRSGVGGGVASHSRVRLLEIKSPFRALYDCTKSGATSFGIPSHYMCQIQGQLAIADCEECDFFVYLDHPVCQVEAWRVRRSRAFWSWAEPHLRCVSGWVKEGPPDWLNRAFAFGNFDFNTIDVVPLVFPFDVSANAALADARRFAYFARFPNPFEELERRRIAARAVSAVGVDVLAQDWCTAYAGDPWAALSEYQRIAVTAQTPAVLHLFAAAEAGAMGDAALTGASSTSTAGDAAVELWTRLSSWRRALEEEGVFEASATAALWRAWMRTAAAGHDPPVPVRLRVPDDWELGRVVVECRLPRLPGAACQTTAPLPLLDTAAIRLHRRLFFASVGVVGGDAGVGDGTNSACTVEHGSRAISREWSWGTVPSLPTPPARTTAPRAWC</sequence>
<protein>
    <submittedName>
        <fullName evidence="3">YqaJ-like viral recombinase domain containing protein</fullName>
    </submittedName>
</protein>
<dbReference type="Gene3D" id="3.90.320.10">
    <property type="match status" value="1"/>
</dbReference>
<proteinExistence type="predicted"/>
<gene>
    <name evidence="3" type="ORF">NESM_000022100</name>
</gene>
<evidence type="ECO:0000259" key="2">
    <source>
        <dbReference type="Pfam" id="PF09588"/>
    </source>
</evidence>
<dbReference type="InterPro" id="IPR011335">
    <property type="entry name" value="Restrct_endonuc-II-like"/>
</dbReference>
<feature type="domain" description="YqaJ viral recombinase" evidence="2">
    <location>
        <begin position="10"/>
        <end position="242"/>
    </location>
</feature>
<dbReference type="PANTHER" id="PTHR46609:SF6">
    <property type="entry name" value="EXONUCLEASE, PHAGE-TYPE_RECB, C-TERMINAL DOMAIN-CONTAINING PROTEIN-RELATED"/>
    <property type="match status" value="1"/>
</dbReference>
<organism evidence="3 4">
    <name type="scientific">Novymonas esmeraldas</name>
    <dbReference type="NCBI Taxonomy" id="1808958"/>
    <lineage>
        <taxon>Eukaryota</taxon>
        <taxon>Discoba</taxon>
        <taxon>Euglenozoa</taxon>
        <taxon>Kinetoplastea</taxon>
        <taxon>Metakinetoplastina</taxon>
        <taxon>Trypanosomatida</taxon>
        <taxon>Trypanosomatidae</taxon>
        <taxon>Novymonas</taxon>
    </lineage>
</organism>
<name>A0AAW0F2B6_9TRYP</name>
<feature type="region of interest" description="Disordered" evidence="1">
    <location>
        <begin position="111"/>
        <end position="138"/>
    </location>
</feature>